<dbReference type="PRINTS" id="PR00449">
    <property type="entry name" value="RASTRNSFRMNG"/>
</dbReference>
<dbReference type="EMBL" id="JALLKP010000003">
    <property type="protein sequence ID" value="KAK2195905.1"/>
    <property type="molecule type" value="Genomic_DNA"/>
</dbReference>
<proteinExistence type="predicted"/>
<keyword evidence="5" id="KW-1185">Reference proteome</keyword>
<dbReference type="GeneID" id="94336800"/>
<keyword evidence="1" id="KW-0547">Nucleotide-binding</keyword>
<dbReference type="AlphaFoldDB" id="A0AAD9PJA8"/>
<reference evidence="4" key="1">
    <citation type="journal article" date="2023" name="Nat. Microbiol.">
        <title>Babesia duncani multi-omics identifies virulence factors and drug targets.</title>
        <authorList>
            <person name="Singh P."/>
            <person name="Lonardi S."/>
            <person name="Liang Q."/>
            <person name="Vydyam P."/>
            <person name="Khabirova E."/>
            <person name="Fang T."/>
            <person name="Gihaz S."/>
            <person name="Thekkiniath J."/>
            <person name="Munshi M."/>
            <person name="Abel S."/>
            <person name="Ciampossin L."/>
            <person name="Batugedara G."/>
            <person name="Gupta M."/>
            <person name="Lu X.M."/>
            <person name="Lenz T."/>
            <person name="Chakravarty S."/>
            <person name="Cornillot E."/>
            <person name="Hu Y."/>
            <person name="Ma W."/>
            <person name="Gonzalez L.M."/>
            <person name="Sanchez S."/>
            <person name="Estrada K."/>
            <person name="Sanchez-Flores A."/>
            <person name="Montero E."/>
            <person name="Harb O.S."/>
            <person name="Le Roch K.G."/>
            <person name="Mamoun C.B."/>
        </authorList>
    </citation>
    <scope>NUCLEOTIDE SEQUENCE</scope>
    <source>
        <strain evidence="4">WA1</strain>
    </source>
</reference>
<dbReference type="GO" id="GO:0005525">
    <property type="term" value="F:GTP binding"/>
    <property type="evidence" value="ECO:0007669"/>
    <property type="project" value="UniProtKB-KW"/>
</dbReference>
<dbReference type="InterPro" id="IPR005225">
    <property type="entry name" value="Small_GTP-bd"/>
</dbReference>
<dbReference type="PROSITE" id="PS51421">
    <property type="entry name" value="RAS"/>
    <property type="match status" value="1"/>
</dbReference>
<evidence type="ECO:0000256" key="2">
    <source>
        <dbReference type="ARBA" id="ARBA00023134"/>
    </source>
</evidence>
<evidence type="ECO:0000256" key="1">
    <source>
        <dbReference type="ARBA" id="ARBA00022741"/>
    </source>
</evidence>
<evidence type="ECO:0000313" key="5">
    <source>
        <dbReference type="Proteomes" id="UP001214638"/>
    </source>
</evidence>
<organism evidence="4 5">
    <name type="scientific">Babesia duncani</name>
    <dbReference type="NCBI Taxonomy" id="323732"/>
    <lineage>
        <taxon>Eukaryota</taxon>
        <taxon>Sar</taxon>
        <taxon>Alveolata</taxon>
        <taxon>Apicomplexa</taxon>
        <taxon>Aconoidasida</taxon>
        <taxon>Piroplasmida</taxon>
        <taxon>Babesiidae</taxon>
        <taxon>Babesia</taxon>
    </lineage>
</organism>
<dbReference type="PANTHER" id="PTHR47977">
    <property type="entry name" value="RAS-RELATED PROTEIN RAB"/>
    <property type="match status" value="1"/>
</dbReference>
<dbReference type="InterPro" id="IPR027417">
    <property type="entry name" value="P-loop_NTPase"/>
</dbReference>
<dbReference type="Proteomes" id="UP001214638">
    <property type="component" value="Unassembled WGS sequence"/>
</dbReference>
<dbReference type="InterPro" id="IPR001806">
    <property type="entry name" value="Small_GTPase"/>
</dbReference>
<dbReference type="SUPFAM" id="SSF52540">
    <property type="entry name" value="P-loop containing nucleoside triphosphate hydrolases"/>
    <property type="match status" value="1"/>
</dbReference>
<dbReference type="Pfam" id="PF00071">
    <property type="entry name" value="Ras"/>
    <property type="match status" value="1"/>
</dbReference>
<dbReference type="PROSITE" id="PS51419">
    <property type="entry name" value="RAB"/>
    <property type="match status" value="1"/>
</dbReference>
<dbReference type="SMART" id="SM00176">
    <property type="entry name" value="RAN"/>
    <property type="match status" value="1"/>
</dbReference>
<keyword evidence="3" id="KW-0449">Lipoprotein</keyword>
<dbReference type="SMART" id="SM00174">
    <property type="entry name" value="RHO"/>
    <property type="match status" value="1"/>
</dbReference>
<dbReference type="SMART" id="SM00175">
    <property type="entry name" value="RAB"/>
    <property type="match status" value="1"/>
</dbReference>
<dbReference type="GO" id="GO:0003924">
    <property type="term" value="F:GTPase activity"/>
    <property type="evidence" value="ECO:0007669"/>
    <property type="project" value="InterPro"/>
</dbReference>
<keyword evidence="2" id="KW-0342">GTP-binding</keyword>
<sequence length="185" mass="20419">MSTIGVDFKIKTVKIDNSVIKLQIWDTAGQERFRTITSTYYRGAHGIICVFDVTNRASFEHVRETWLADIERHGSPKVCKLLIGNKVDLTEGRVVTAEEAKQLAEENDMSYTDASAKTAANVEKGFLMIAKALKDRAMHYNGNQATSSVNLGQTTRVNLNSNLGNDCSDVPVLGRVIQPINKCGK</sequence>
<accession>A0AAD9PJA8</accession>
<dbReference type="KEGG" id="bdw:94336800"/>
<protein>
    <submittedName>
        <fullName evidence="4">Bifunctional P-loop containing nucleoside triphosphate hydrolase/Small GTPase/Small GTP-binding protein domain</fullName>
    </submittedName>
</protein>
<evidence type="ECO:0000313" key="4">
    <source>
        <dbReference type="EMBL" id="KAK2195905.1"/>
    </source>
</evidence>
<dbReference type="FunFam" id="3.40.50.300:FF:001129">
    <property type="entry name" value="ras-related protein Rab-44 isoform X2"/>
    <property type="match status" value="1"/>
</dbReference>
<dbReference type="RefSeq" id="XP_067802747.1">
    <property type="nucleotide sequence ID" value="XM_067947525.1"/>
</dbReference>
<dbReference type="InterPro" id="IPR050227">
    <property type="entry name" value="Rab"/>
</dbReference>
<dbReference type="NCBIfam" id="TIGR00231">
    <property type="entry name" value="small_GTP"/>
    <property type="match status" value="1"/>
</dbReference>
<evidence type="ECO:0000256" key="3">
    <source>
        <dbReference type="ARBA" id="ARBA00023288"/>
    </source>
</evidence>
<dbReference type="SMART" id="SM00173">
    <property type="entry name" value="RAS"/>
    <property type="match status" value="1"/>
</dbReference>
<dbReference type="Gene3D" id="3.40.50.300">
    <property type="entry name" value="P-loop containing nucleotide triphosphate hydrolases"/>
    <property type="match status" value="1"/>
</dbReference>
<keyword evidence="4" id="KW-0378">Hydrolase</keyword>
<comment type="caution">
    <text evidence="4">The sequence shown here is derived from an EMBL/GenBank/DDBJ whole genome shotgun (WGS) entry which is preliminary data.</text>
</comment>
<gene>
    <name evidence="4" type="ORF">BdWA1_002503</name>
</gene>
<name>A0AAD9PJA8_9APIC</name>